<evidence type="ECO:0000256" key="6">
    <source>
        <dbReference type="ARBA" id="ARBA00023136"/>
    </source>
</evidence>
<feature type="transmembrane region" description="Helical" evidence="8">
    <location>
        <begin position="582"/>
        <end position="606"/>
    </location>
</feature>
<proteinExistence type="predicted"/>
<feature type="transmembrane region" description="Helical" evidence="8">
    <location>
        <begin position="557"/>
        <end position="576"/>
    </location>
</feature>
<feature type="transmembrane region" description="Helical" evidence="8">
    <location>
        <begin position="347"/>
        <end position="368"/>
    </location>
</feature>
<feature type="compositionally biased region" description="Polar residues" evidence="7">
    <location>
        <begin position="286"/>
        <end position="298"/>
    </location>
</feature>
<dbReference type="EMBL" id="JMSN01000019">
    <property type="protein sequence ID" value="KDN50367.1"/>
    <property type="molecule type" value="Genomic_DNA"/>
</dbReference>
<feature type="transmembrane region" description="Helical" evidence="8">
    <location>
        <begin position="674"/>
        <end position="696"/>
    </location>
</feature>
<dbReference type="InterPro" id="IPR004680">
    <property type="entry name" value="Cit_transptr-like_dom"/>
</dbReference>
<dbReference type="GO" id="GO:0055085">
    <property type="term" value="P:transmembrane transport"/>
    <property type="evidence" value="ECO:0007669"/>
    <property type="project" value="InterPro"/>
</dbReference>
<evidence type="ECO:0000256" key="1">
    <source>
        <dbReference type="ARBA" id="ARBA00004651"/>
    </source>
</evidence>
<name>A0A066W8V5_TILAU</name>
<dbReference type="PANTHER" id="PTHR43302">
    <property type="entry name" value="TRANSPORTER ARSB-RELATED"/>
    <property type="match status" value="1"/>
</dbReference>
<feature type="region of interest" description="Disordered" evidence="7">
    <location>
        <begin position="251"/>
        <end position="318"/>
    </location>
</feature>
<dbReference type="PANTHER" id="PTHR43302:SF5">
    <property type="entry name" value="TRANSPORTER ARSB-RELATED"/>
    <property type="match status" value="1"/>
</dbReference>
<keyword evidence="6 8" id="KW-0472">Membrane</keyword>
<evidence type="ECO:0000256" key="7">
    <source>
        <dbReference type="SAM" id="MobiDB-lite"/>
    </source>
</evidence>
<evidence type="ECO:0000256" key="2">
    <source>
        <dbReference type="ARBA" id="ARBA00022448"/>
    </source>
</evidence>
<evidence type="ECO:0000256" key="4">
    <source>
        <dbReference type="ARBA" id="ARBA00022692"/>
    </source>
</evidence>
<accession>A0A066W8V5</accession>
<comment type="subcellular location">
    <subcellularLocation>
        <location evidence="1">Cell membrane</location>
        <topology evidence="1">Multi-pass membrane protein</topology>
    </subcellularLocation>
</comment>
<evidence type="ECO:0000256" key="5">
    <source>
        <dbReference type="ARBA" id="ARBA00022989"/>
    </source>
</evidence>
<feature type="transmembrane region" description="Helical" evidence="8">
    <location>
        <begin position="717"/>
        <end position="738"/>
    </location>
</feature>
<dbReference type="STRING" id="1037660.A0A066W8V5"/>
<dbReference type="HOGENOM" id="CLU_017834_0_0_1"/>
<feature type="compositionally biased region" description="Basic and acidic residues" evidence="7">
    <location>
        <begin position="306"/>
        <end position="318"/>
    </location>
</feature>
<dbReference type="InParanoid" id="A0A066W8V5"/>
<evidence type="ECO:0000313" key="11">
    <source>
        <dbReference type="Proteomes" id="UP000027361"/>
    </source>
</evidence>
<gene>
    <name evidence="10" type="ORF">K437DRAFT_255071</name>
</gene>
<evidence type="ECO:0000256" key="3">
    <source>
        <dbReference type="ARBA" id="ARBA00022475"/>
    </source>
</evidence>
<dbReference type="AlphaFoldDB" id="A0A066W8V5"/>
<dbReference type="Pfam" id="PF03600">
    <property type="entry name" value="CitMHS"/>
    <property type="match status" value="1"/>
</dbReference>
<sequence length="752" mass="79812">MATSASASVAPAALVGHGIFAVVVFAVVSLLSIRPLTLRLHLRLRLLTAQQQQQQTAAGPTLTVRIDHVAAPLLGVLLLLATRTIGAEQVRLGISGEGHIEPYDVLALFLSLAYIAISLDATGLLRSLALLVCIRGGGRGLRLYLLLYAFFWTLGVAVGNDPVILSGTAFLVYFTRVAGITPPSAWIWAQFVAANVSSAVLVSSNPTNLVIAKGFGIGFGTYTAYMLLPSAASALATVSVLLLFFRNRPPPRASQRPRRSNGVGTDAVAAHAAKSSSASHPAHHGTTLSKRAAHQTNIPEGASSIGDRDADSETRHADASDLQPTIFIPRTIVPPDVSPRAALVDPWGALFTSAVMLATLILLVATSVVGGVKVFMVALPGAVLCLLRDTAYDSLRWRKARKERERQRCKSRPSASARTKAVHGKNEEIQREREREREKEHEHEHEREQKEEAPEVQGEQMDENSPRKATIEAESDAIELQTVLPARITEEAASRIDTPSSSVPPPISSMAALEPSESRKSILTNGSASIAGSFQQTLQPQQQQQQRRRRRLFTTRIAAVPARLASVFPTVAVVLSRLPLPLLPFAFSMFILVQGLAHVGFIDIVARGLGRVCAHGGAAGTAFFISTLGVVLCNIAGTNIGATILLTKALQSDQFSAQLAAHASTDSAELITKAAIYSVAFGSNVGALGGSFAASLAGLLWRQGLRQGGVIVGARQFALWCAVSIVPATAVGVAVLLAEVQYFHIGGTEAQA</sequence>
<protein>
    <recommendedName>
        <fullName evidence="9">Citrate transporter-like domain-containing protein</fullName>
    </recommendedName>
</protein>
<evidence type="ECO:0000256" key="8">
    <source>
        <dbReference type="SAM" id="Phobius"/>
    </source>
</evidence>
<feature type="compositionally biased region" description="Basic and acidic residues" evidence="7">
    <location>
        <begin position="424"/>
        <end position="453"/>
    </location>
</feature>
<dbReference type="Proteomes" id="UP000027361">
    <property type="component" value="Unassembled WGS sequence"/>
</dbReference>
<feature type="transmembrane region" description="Helical" evidence="8">
    <location>
        <begin position="145"/>
        <end position="173"/>
    </location>
</feature>
<feature type="transmembrane region" description="Helical" evidence="8">
    <location>
        <begin position="618"/>
        <end position="646"/>
    </location>
</feature>
<organism evidence="10 11">
    <name type="scientific">Tilletiaria anomala (strain ATCC 24038 / CBS 436.72 / UBC 951)</name>
    <dbReference type="NCBI Taxonomy" id="1037660"/>
    <lineage>
        <taxon>Eukaryota</taxon>
        <taxon>Fungi</taxon>
        <taxon>Dikarya</taxon>
        <taxon>Basidiomycota</taxon>
        <taxon>Ustilaginomycotina</taxon>
        <taxon>Exobasidiomycetes</taxon>
        <taxon>Georgefischeriales</taxon>
        <taxon>Tilletiariaceae</taxon>
        <taxon>Tilletiaria</taxon>
    </lineage>
</organism>
<feature type="domain" description="Citrate transporter-like" evidence="9">
    <location>
        <begin position="66"/>
        <end position="397"/>
    </location>
</feature>
<feature type="transmembrane region" description="Helical" evidence="8">
    <location>
        <begin position="105"/>
        <end position="125"/>
    </location>
</feature>
<keyword evidence="2" id="KW-0813">Transport</keyword>
<reference evidence="10 11" key="1">
    <citation type="submission" date="2014-05" db="EMBL/GenBank/DDBJ databases">
        <title>Draft genome sequence of a rare smut relative, Tilletiaria anomala UBC 951.</title>
        <authorList>
            <consortium name="DOE Joint Genome Institute"/>
            <person name="Toome M."/>
            <person name="Kuo A."/>
            <person name="Henrissat B."/>
            <person name="Lipzen A."/>
            <person name="Tritt A."/>
            <person name="Yoshinaga Y."/>
            <person name="Zane M."/>
            <person name="Barry K."/>
            <person name="Grigoriev I.V."/>
            <person name="Spatafora J.W."/>
            <person name="Aimea M.C."/>
        </authorList>
    </citation>
    <scope>NUCLEOTIDE SEQUENCE [LARGE SCALE GENOMIC DNA]</scope>
    <source>
        <strain evidence="10 11">UBC 951</strain>
    </source>
</reference>
<feature type="transmembrane region" description="Helical" evidence="8">
    <location>
        <begin position="222"/>
        <end position="245"/>
    </location>
</feature>
<dbReference type="GO" id="GO:0005886">
    <property type="term" value="C:plasma membrane"/>
    <property type="evidence" value="ECO:0007669"/>
    <property type="project" value="UniProtKB-SubCell"/>
</dbReference>
<comment type="caution">
    <text evidence="10">The sequence shown here is derived from an EMBL/GenBank/DDBJ whole genome shotgun (WGS) entry which is preliminary data.</text>
</comment>
<keyword evidence="11" id="KW-1185">Reference proteome</keyword>
<dbReference type="GeneID" id="25264060"/>
<keyword evidence="5 8" id="KW-1133">Transmembrane helix</keyword>
<feature type="transmembrane region" description="Helical" evidence="8">
    <location>
        <begin position="12"/>
        <end position="33"/>
    </location>
</feature>
<dbReference type="OMA" id="FCGTNIG"/>
<keyword evidence="4 8" id="KW-0812">Transmembrane</keyword>
<feature type="transmembrane region" description="Helical" evidence="8">
    <location>
        <begin position="374"/>
        <end position="392"/>
    </location>
</feature>
<feature type="region of interest" description="Disordered" evidence="7">
    <location>
        <begin position="402"/>
        <end position="470"/>
    </location>
</feature>
<evidence type="ECO:0000259" key="9">
    <source>
        <dbReference type="Pfam" id="PF03600"/>
    </source>
</evidence>
<keyword evidence="3" id="KW-1003">Cell membrane</keyword>
<feature type="compositionally biased region" description="Low complexity" evidence="7">
    <location>
        <begin position="267"/>
        <end position="280"/>
    </location>
</feature>
<dbReference type="RefSeq" id="XP_013244492.1">
    <property type="nucleotide sequence ID" value="XM_013389038.1"/>
</dbReference>
<evidence type="ECO:0000313" key="10">
    <source>
        <dbReference type="EMBL" id="KDN50367.1"/>
    </source>
</evidence>
<dbReference type="OrthoDB" id="442352at2759"/>